<dbReference type="OrthoDB" id="1743261at2759"/>
<feature type="domain" description="E2F/DP family winged-helix DNA-binding" evidence="8">
    <location>
        <begin position="4"/>
        <end position="60"/>
    </location>
</feature>
<evidence type="ECO:0000256" key="4">
    <source>
        <dbReference type="ARBA" id="ARBA00023125"/>
    </source>
</evidence>
<dbReference type="EMBL" id="CAJRST010005557">
    <property type="protein sequence ID" value="CAG5892169.1"/>
    <property type="molecule type" value="Genomic_DNA"/>
</dbReference>
<gene>
    <name evidence="9" type="ORF">MMEN_LOCUS6465</name>
</gene>
<comment type="subcellular location">
    <subcellularLocation>
        <location evidence="1 7">Nucleus</location>
    </subcellularLocation>
</comment>
<organism evidence="9 10">
    <name type="scientific">Menidia menidia</name>
    <name type="common">Atlantic silverside</name>
    <dbReference type="NCBI Taxonomy" id="238744"/>
    <lineage>
        <taxon>Eukaryota</taxon>
        <taxon>Metazoa</taxon>
        <taxon>Chordata</taxon>
        <taxon>Craniata</taxon>
        <taxon>Vertebrata</taxon>
        <taxon>Euteleostomi</taxon>
        <taxon>Actinopterygii</taxon>
        <taxon>Neopterygii</taxon>
        <taxon>Teleostei</taxon>
        <taxon>Neoteleostei</taxon>
        <taxon>Acanthomorphata</taxon>
        <taxon>Ovalentaria</taxon>
        <taxon>Atherinomorphae</taxon>
        <taxon>Atheriniformes</taxon>
        <taxon>Atherinopsidae</taxon>
        <taxon>Menidiinae</taxon>
        <taxon>Menidia</taxon>
    </lineage>
</organism>
<dbReference type="InterPro" id="IPR036390">
    <property type="entry name" value="WH_DNA-bd_sf"/>
</dbReference>
<dbReference type="FunFam" id="1.10.10.10:FF:000458">
    <property type="entry name" value="E2F-like (Mammalian transcription factor)"/>
    <property type="match status" value="1"/>
</dbReference>
<protein>
    <submittedName>
        <fullName evidence="9">(Atlantic silverside) hypothetical protein</fullName>
    </submittedName>
</protein>
<evidence type="ECO:0000256" key="5">
    <source>
        <dbReference type="ARBA" id="ARBA00023163"/>
    </source>
</evidence>
<dbReference type="Proteomes" id="UP000677803">
    <property type="component" value="Unassembled WGS sequence"/>
</dbReference>
<dbReference type="GO" id="GO:0000981">
    <property type="term" value="F:DNA-binding transcription factor activity, RNA polymerase II-specific"/>
    <property type="evidence" value="ECO:0007669"/>
    <property type="project" value="TreeGrafter"/>
</dbReference>
<dbReference type="PANTHER" id="PTHR12081">
    <property type="entry name" value="TRANSCRIPTION FACTOR E2F"/>
    <property type="match status" value="1"/>
</dbReference>
<evidence type="ECO:0000256" key="7">
    <source>
        <dbReference type="RuleBase" id="RU003796"/>
    </source>
</evidence>
<keyword evidence="6 7" id="KW-0539">Nucleus</keyword>
<evidence type="ECO:0000256" key="2">
    <source>
        <dbReference type="ARBA" id="ARBA00010940"/>
    </source>
</evidence>
<dbReference type="SUPFAM" id="SSF144074">
    <property type="entry name" value="E2F-DP heterodimerization region"/>
    <property type="match status" value="1"/>
</dbReference>
<dbReference type="InterPro" id="IPR037241">
    <property type="entry name" value="E2F-DP_heterodim"/>
</dbReference>
<dbReference type="Pfam" id="PF02319">
    <property type="entry name" value="WHD_E2F_TDP"/>
    <property type="match status" value="1"/>
</dbReference>
<keyword evidence="10" id="KW-1185">Reference proteome</keyword>
<dbReference type="InterPro" id="IPR003316">
    <property type="entry name" value="E2F_WHTH_DNA-bd_dom"/>
</dbReference>
<comment type="similarity">
    <text evidence="2 7">Belongs to the E2F/DP family.</text>
</comment>
<sequence length="167" mass="18681">MIYHKKFKRLLGSTVDGVLDLNSVCQELSVSKRRVYDVTNVLEGINLIQKKSKNQIQWMGRQLNVGLNGELRALKEKEKNLDELIESCTGQIQNLCEDKRSSFPRYLSNEVSTAPLLLGGGAGVDFALPAGRQSKDLLRISGISVGSVQGACSEDERRISLCWWWPE</sequence>
<keyword evidence="5 7" id="KW-0804">Transcription</keyword>
<evidence type="ECO:0000259" key="8">
    <source>
        <dbReference type="SMART" id="SM01372"/>
    </source>
</evidence>
<dbReference type="SMART" id="SM01372">
    <property type="entry name" value="E2F_TDP"/>
    <property type="match status" value="1"/>
</dbReference>
<dbReference type="InterPro" id="IPR036388">
    <property type="entry name" value="WH-like_DNA-bd_sf"/>
</dbReference>
<reference evidence="9" key="1">
    <citation type="submission" date="2021-05" db="EMBL/GenBank/DDBJ databases">
        <authorList>
            <person name="Tigano A."/>
        </authorList>
    </citation>
    <scope>NUCLEOTIDE SEQUENCE</scope>
</reference>
<dbReference type="GO" id="GO:0000978">
    <property type="term" value="F:RNA polymerase II cis-regulatory region sequence-specific DNA binding"/>
    <property type="evidence" value="ECO:0007669"/>
    <property type="project" value="InterPro"/>
</dbReference>
<dbReference type="Gene3D" id="6.10.250.540">
    <property type="match status" value="1"/>
</dbReference>
<dbReference type="AlphaFoldDB" id="A0A8S4ALQ5"/>
<accession>A0A8S4ALQ5</accession>
<dbReference type="PANTHER" id="PTHR12081:SF19">
    <property type="entry name" value="TRANSCRIPTION FACTOR E2F6"/>
    <property type="match status" value="1"/>
</dbReference>
<dbReference type="Gene3D" id="1.10.10.10">
    <property type="entry name" value="Winged helix-like DNA-binding domain superfamily/Winged helix DNA-binding domain"/>
    <property type="match status" value="1"/>
</dbReference>
<evidence type="ECO:0000313" key="10">
    <source>
        <dbReference type="Proteomes" id="UP000677803"/>
    </source>
</evidence>
<keyword evidence="4 7" id="KW-0238">DNA-binding</keyword>
<evidence type="ECO:0000256" key="1">
    <source>
        <dbReference type="ARBA" id="ARBA00004123"/>
    </source>
</evidence>
<keyword evidence="3 7" id="KW-0805">Transcription regulation</keyword>
<evidence type="ECO:0000313" key="9">
    <source>
        <dbReference type="EMBL" id="CAG5892169.1"/>
    </source>
</evidence>
<dbReference type="SUPFAM" id="SSF46785">
    <property type="entry name" value="Winged helix' DNA-binding domain"/>
    <property type="match status" value="1"/>
</dbReference>
<dbReference type="InterPro" id="IPR015633">
    <property type="entry name" value="E2F"/>
</dbReference>
<dbReference type="GO" id="GO:0090575">
    <property type="term" value="C:RNA polymerase II transcription regulator complex"/>
    <property type="evidence" value="ECO:0007669"/>
    <property type="project" value="TreeGrafter"/>
</dbReference>
<proteinExistence type="inferred from homology"/>
<evidence type="ECO:0000256" key="3">
    <source>
        <dbReference type="ARBA" id="ARBA00023015"/>
    </source>
</evidence>
<evidence type="ECO:0000256" key="6">
    <source>
        <dbReference type="ARBA" id="ARBA00023242"/>
    </source>
</evidence>
<comment type="caution">
    <text evidence="9">The sequence shown here is derived from an EMBL/GenBank/DDBJ whole genome shotgun (WGS) entry which is preliminary data.</text>
</comment>
<name>A0A8S4ALQ5_9TELE</name>